<evidence type="ECO:0000313" key="7">
    <source>
        <dbReference type="Proteomes" id="UP000076738"/>
    </source>
</evidence>
<proteinExistence type="inferred from homology"/>
<dbReference type="SUPFAM" id="SSF100950">
    <property type="entry name" value="NagB/RpiA/CoA transferase-like"/>
    <property type="match status" value="1"/>
</dbReference>
<organism evidence="6 7">
    <name type="scientific">Calocera viscosa (strain TUFC12733)</name>
    <dbReference type="NCBI Taxonomy" id="1330018"/>
    <lineage>
        <taxon>Eukaryota</taxon>
        <taxon>Fungi</taxon>
        <taxon>Dikarya</taxon>
        <taxon>Basidiomycota</taxon>
        <taxon>Agaricomycotina</taxon>
        <taxon>Dacrymycetes</taxon>
        <taxon>Dacrymycetales</taxon>
        <taxon>Dacrymycetaceae</taxon>
        <taxon>Calocera</taxon>
    </lineage>
</organism>
<dbReference type="InterPro" id="IPR037171">
    <property type="entry name" value="NagB/RpiA_transferase-like"/>
</dbReference>
<evidence type="ECO:0000256" key="1">
    <source>
        <dbReference type="ARBA" id="ARBA00010638"/>
    </source>
</evidence>
<dbReference type="PANTHER" id="PTHR23407">
    <property type="entry name" value="ATPASE INHIBITOR/5-FORMYLTETRAHYDROFOLATE CYCLO-LIGASE"/>
    <property type="match status" value="1"/>
</dbReference>
<keyword evidence="2" id="KW-0547">Nucleotide-binding</keyword>
<protein>
    <recommendedName>
        <fullName evidence="5">5-formyltetrahydrofolate cyclo-ligase</fullName>
        <ecNumber evidence="5">6.3.3.2</ecNumber>
    </recommendedName>
</protein>
<evidence type="ECO:0000256" key="4">
    <source>
        <dbReference type="ARBA" id="ARBA00036539"/>
    </source>
</evidence>
<accession>A0A167NS59</accession>
<dbReference type="GO" id="GO:0030272">
    <property type="term" value="F:5-formyltetrahydrofolate cyclo-ligase activity"/>
    <property type="evidence" value="ECO:0007669"/>
    <property type="project" value="UniProtKB-EC"/>
</dbReference>
<dbReference type="Proteomes" id="UP000076738">
    <property type="component" value="Unassembled WGS sequence"/>
</dbReference>
<dbReference type="InterPro" id="IPR024185">
    <property type="entry name" value="FTHF_cligase-like_sf"/>
</dbReference>
<keyword evidence="7" id="KW-1185">Reference proteome</keyword>
<dbReference type="EMBL" id="KV417277">
    <property type="protein sequence ID" value="KZO98007.1"/>
    <property type="molecule type" value="Genomic_DNA"/>
</dbReference>
<dbReference type="Gene3D" id="3.40.50.10420">
    <property type="entry name" value="NagB/RpiA/CoA transferase-like"/>
    <property type="match status" value="1"/>
</dbReference>
<dbReference type="EC" id="6.3.3.2" evidence="5"/>
<evidence type="ECO:0000256" key="5">
    <source>
        <dbReference type="ARBA" id="ARBA00038966"/>
    </source>
</evidence>
<name>A0A167NS59_CALVF</name>
<evidence type="ECO:0000256" key="2">
    <source>
        <dbReference type="ARBA" id="ARBA00022741"/>
    </source>
</evidence>
<dbReference type="InterPro" id="IPR002698">
    <property type="entry name" value="FTHF_cligase"/>
</dbReference>
<evidence type="ECO:0000256" key="3">
    <source>
        <dbReference type="ARBA" id="ARBA00022840"/>
    </source>
</evidence>
<keyword evidence="6" id="KW-0436">Ligase</keyword>
<gene>
    <name evidence="6" type="ORF">CALVIDRAFT_512559</name>
</gene>
<dbReference type="Pfam" id="PF01812">
    <property type="entry name" value="5-FTHF_cyc-lig"/>
    <property type="match status" value="1"/>
</dbReference>
<dbReference type="PANTHER" id="PTHR23407:SF1">
    <property type="entry name" value="5-FORMYLTETRAHYDROFOLATE CYCLO-LIGASE"/>
    <property type="match status" value="1"/>
</dbReference>
<dbReference type="AlphaFoldDB" id="A0A167NS59"/>
<dbReference type="GO" id="GO:0005524">
    <property type="term" value="F:ATP binding"/>
    <property type="evidence" value="ECO:0007669"/>
    <property type="project" value="UniProtKB-KW"/>
</dbReference>
<dbReference type="GO" id="GO:0035999">
    <property type="term" value="P:tetrahydrofolate interconversion"/>
    <property type="evidence" value="ECO:0007669"/>
    <property type="project" value="TreeGrafter"/>
</dbReference>
<reference evidence="6 7" key="1">
    <citation type="journal article" date="2016" name="Mol. Biol. Evol.">
        <title>Comparative Genomics of Early-Diverging Mushroom-Forming Fungi Provides Insights into the Origins of Lignocellulose Decay Capabilities.</title>
        <authorList>
            <person name="Nagy L.G."/>
            <person name="Riley R."/>
            <person name="Tritt A."/>
            <person name="Adam C."/>
            <person name="Daum C."/>
            <person name="Floudas D."/>
            <person name="Sun H."/>
            <person name="Yadav J.S."/>
            <person name="Pangilinan J."/>
            <person name="Larsson K.H."/>
            <person name="Matsuura K."/>
            <person name="Barry K."/>
            <person name="Labutti K."/>
            <person name="Kuo R."/>
            <person name="Ohm R.A."/>
            <person name="Bhattacharya S.S."/>
            <person name="Shirouzu T."/>
            <person name="Yoshinaga Y."/>
            <person name="Martin F.M."/>
            <person name="Grigoriev I.V."/>
            <person name="Hibbett D.S."/>
        </authorList>
    </citation>
    <scope>NUCLEOTIDE SEQUENCE [LARGE SCALE GENOMIC DNA]</scope>
    <source>
        <strain evidence="6 7">TUFC12733</strain>
    </source>
</reference>
<dbReference type="GO" id="GO:0009396">
    <property type="term" value="P:folic acid-containing compound biosynthetic process"/>
    <property type="evidence" value="ECO:0007669"/>
    <property type="project" value="TreeGrafter"/>
</dbReference>
<comment type="catalytic activity">
    <reaction evidence="4">
        <text>(6S)-5-formyl-5,6,7,8-tetrahydrofolate + ATP = (6R)-5,10-methenyltetrahydrofolate + ADP + phosphate</text>
        <dbReference type="Rhea" id="RHEA:10488"/>
        <dbReference type="ChEBI" id="CHEBI:30616"/>
        <dbReference type="ChEBI" id="CHEBI:43474"/>
        <dbReference type="ChEBI" id="CHEBI:57455"/>
        <dbReference type="ChEBI" id="CHEBI:57457"/>
        <dbReference type="ChEBI" id="CHEBI:456216"/>
        <dbReference type="EC" id="6.3.3.2"/>
    </reaction>
</comment>
<keyword evidence="3" id="KW-0067">ATP-binding</keyword>
<dbReference type="OrthoDB" id="2015992at2759"/>
<comment type="similarity">
    <text evidence="1">Belongs to the 5-formyltetrahydrofolate cyclo-ligase family.</text>
</comment>
<sequence>MSTEEKAEQPDSEMPQVIWTHNKLMKRILRAQMKEVLDRLSPQRVQAQSEVITHNVLRSTVYKNSTAISCYLTMEKSAEVITTDIVKDALASGKKVFVPRINKDPYHPKRVWGTSQREKRVDKSVSQWMSMLRLYSVEDMEKLVKNRWGIPEPNFYDGPEGRREDVLDPATEGVDLVLMPGVAFDRTLSRLGHGMGFYDKWLASYAAQHSQSQQTRPVLMGLALTEQVVEKVPVQKHDWPLDILVSPEGILPE</sequence>
<dbReference type="STRING" id="1330018.A0A167NS59"/>
<evidence type="ECO:0000313" key="6">
    <source>
        <dbReference type="EMBL" id="KZO98007.1"/>
    </source>
</evidence>
<dbReference type="GO" id="GO:0005739">
    <property type="term" value="C:mitochondrion"/>
    <property type="evidence" value="ECO:0007669"/>
    <property type="project" value="TreeGrafter"/>
</dbReference>